<dbReference type="KEGG" id="tsn:W908_06215"/>
<evidence type="ECO:0000256" key="6">
    <source>
        <dbReference type="ARBA" id="ARBA00022741"/>
    </source>
</evidence>
<dbReference type="CDD" id="cd00082">
    <property type="entry name" value="HisKA"/>
    <property type="match status" value="1"/>
</dbReference>
<evidence type="ECO:0000259" key="11">
    <source>
        <dbReference type="PROSITE" id="PS50109"/>
    </source>
</evidence>
<dbReference type="RefSeq" id="WP_053820372.1">
    <property type="nucleotide sequence ID" value="NZ_CP006911.1"/>
</dbReference>
<keyword evidence="14" id="KW-1185">Reference proteome</keyword>
<keyword evidence="6" id="KW-0547">Nucleotide-binding</keyword>
<keyword evidence="10" id="KW-0472">Membrane</keyword>
<dbReference type="InterPro" id="IPR003661">
    <property type="entry name" value="HisK_dim/P_dom"/>
</dbReference>
<dbReference type="EC" id="2.7.13.3" evidence="3"/>
<feature type="transmembrane region" description="Helical" evidence="10">
    <location>
        <begin position="42"/>
        <end position="61"/>
    </location>
</feature>
<dbReference type="InterPro" id="IPR017232">
    <property type="entry name" value="NtrY"/>
</dbReference>
<dbReference type="Proteomes" id="UP000068905">
    <property type="component" value="Chromosome"/>
</dbReference>
<dbReference type="InterPro" id="IPR003594">
    <property type="entry name" value="HATPase_dom"/>
</dbReference>
<dbReference type="InterPro" id="IPR036890">
    <property type="entry name" value="HATPase_C_sf"/>
</dbReference>
<evidence type="ECO:0000256" key="3">
    <source>
        <dbReference type="ARBA" id="ARBA00012438"/>
    </source>
</evidence>
<comment type="subcellular location">
    <subcellularLocation>
        <location evidence="2">Membrane</location>
    </subcellularLocation>
</comment>
<keyword evidence="5" id="KW-0808">Transferase</keyword>
<evidence type="ECO:0000313" key="14">
    <source>
        <dbReference type="Proteomes" id="UP000068905"/>
    </source>
</evidence>
<dbReference type="SUPFAM" id="SSF47384">
    <property type="entry name" value="Homodimeric domain of signal transducing histidine kinase"/>
    <property type="match status" value="1"/>
</dbReference>
<dbReference type="SMART" id="SM00304">
    <property type="entry name" value="HAMP"/>
    <property type="match status" value="1"/>
</dbReference>
<feature type="domain" description="HAMP" evidence="12">
    <location>
        <begin position="283"/>
        <end position="336"/>
    </location>
</feature>
<proteinExistence type="predicted"/>
<dbReference type="SUPFAM" id="SSF55874">
    <property type="entry name" value="ATPase domain of HSP90 chaperone/DNA topoisomerase II/histidine kinase"/>
    <property type="match status" value="1"/>
</dbReference>
<keyword evidence="10" id="KW-1133">Transmembrane helix</keyword>
<feature type="transmembrane region" description="Helical" evidence="10">
    <location>
        <begin position="15"/>
        <end position="35"/>
    </location>
</feature>
<evidence type="ECO:0000256" key="9">
    <source>
        <dbReference type="ARBA" id="ARBA00023012"/>
    </source>
</evidence>
<dbReference type="Gene3D" id="6.10.340.10">
    <property type="match status" value="1"/>
</dbReference>
<dbReference type="InterPro" id="IPR005467">
    <property type="entry name" value="His_kinase_dom"/>
</dbReference>
<dbReference type="InterPro" id="IPR004358">
    <property type="entry name" value="Sig_transdc_His_kin-like_C"/>
</dbReference>
<reference evidence="13 14" key="1">
    <citation type="journal article" date="2015" name="Genome Announc.">
        <title>Genome Sequence of 'Candidatus Thioglobus singularis' Strain PS1, a Mixotroph from the SUP05 Clade of Marine Gammaproteobacteria.</title>
        <authorList>
            <person name="Marshall K.T."/>
            <person name="Morris R.M."/>
        </authorList>
    </citation>
    <scope>NUCLEOTIDE SEQUENCE [LARGE SCALE GENOMIC DNA]</scope>
    <source>
        <strain evidence="13 14">PS1</strain>
    </source>
</reference>
<feature type="transmembrane region" description="Helical" evidence="10">
    <location>
        <begin position="259"/>
        <end position="282"/>
    </location>
</feature>
<keyword evidence="10" id="KW-0812">Transmembrane</keyword>
<sequence length="692" mass="78352">MLLNQAFSLKEAPRALFWIGVFLISFFGMFYLGLNAELIEKWYLLLVGFNVVMSLVAIYYISLSMKKLKQNTQEGVIGSRFTWSFIKIVPVLVLLPVLSFYLFSFGSIRDNLQIAENQFDEFNLKVGGEVDELYRNTNNVAIKYYEDRTRNIGKLVNYFDAPRASNERMQAVLGLLTSDFWACELKLYDSQMNLAASSKRADTNCMNDGYTASTDEFTLIAHFASDINIDSLTSRMTRFRDAAKDAELTLNSSIIKTRFMIDFSSTILLSVLSALLIVLRMIDQLMKPMHNLSIATREISSGNYDVEIEQDPKHKDMHDLIGHFNEMSQRIKLSREGLDTHNLYLETILKYSFGVIALDKDKKIQIINPVIGKMFQIEDETIFNGHSYDSIVDAHPNLNPLFSFIQDKIEKDSMEWSHEIELTLNDRVRLLYCQGSVLDVENKSLGYVIIINDISKLNRAQRKAAWGEVAVRMAHEIKNPLTPILLSAQRLRNLFLEKLEKNDAAIIDKTTQTIMDQVASMDSMVSAFANYANTPEIQKTLSSLNMLINKSASLFDNHDGVRVDLDLCGDLPKLQLDQDAISRVLINLIKNAIEAKQEKIQLNINIKSTLKEKEGLVQLTIIDDGKGFPSSIIDQVFEPYITTKEKSGGLGLAIVQNIIEQHDGQIFASNIKPHGARVTIELSIIENSKGTK</sequence>
<dbReference type="Pfam" id="PF00672">
    <property type="entry name" value="HAMP"/>
    <property type="match status" value="1"/>
</dbReference>
<gene>
    <name evidence="13" type="ORF">W908_06215</name>
</gene>
<dbReference type="SMART" id="SM00387">
    <property type="entry name" value="HATPase_c"/>
    <property type="match status" value="1"/>
</dbReference>
<evidence type="ECO:0000256" key="2">
    <source>
        <dbReference type="ARBA" id="ARBA00004370"/>
    </source>
</evidence>
<dbReference type="EMBL" id="CP006911">
    <property type="protein sequence ID" value="ALE02163.1"/>
    <property type="molecule type" value="Genomic_DNA"/>
</dbReference>
<feature type="transmembrane region" description="Helical" evidence="10">
    <location>
        <begin position="81"/>
        <end position="103"/>
    </location>
</feature>
<dbReference type="PIRSF" id="PIRSF037532">
    <property type="entry name" value="STHK_NtrY"/>
    <property type="match status" value="1"/>
</dbReference>
<dbReference type="PROSITE" id="PS50885">
    <property type="entry name" value="HAMP"/>
    <property type="match status" value="1"/>
</dbReference>
<dbReference type="Gene3D" id="1.10.287.130">
    <property type="match status" value="1"/>
</dbReference>
<evidence type="ECO:0000313" key="13">
    <source>
        <dbReference type="EMBL" id="ALE02163.1"/>
    </source>
</evidence>
<keyword evidence="8" id="KW-0067">ATP-binding</keyword>
<dbReference type="Gene3D" id="3.30.450.20">
    <property type="entry name" value="PAS domain"/>
    <property type="match status" value="1"/>
</dbReference>
<protein>
    <recommendedName>
        <fullName evidence="3">histidine kinase</fullName>
        <ecNumber evidence="3">2.7.13.3</ecNumber>
    </recommendedName>
</protein>
<dbReference type="GO" id="GO:0000155">
    <property type="term" value="F:phosphorelay sensor kinase activity"/>
    <property type="evidence" value="ECO:0007669"/>
    <property type="project" value="InterPro"/>
</dbReference>
<feature type="domain" description="Histidine kinase" evidence="11">
    <location>
        <begin position="472"/>
        <end position="686"/>
    </location>
</feature>
<evidence type="ECO:0000259" key="12">
    <source>
        <dbReference type="PROSITE" id="PS50885"/>
    </source>
</evidence>
<name>A0A0M4L5W5_9GAMM</name>
<keyword evidence="4" id="KW-0597">Phosphoprotein</keyword>
<dbReference type="SUPFAM" id="SSF55785">
    <property type="entry name" value="PYP-like sensor domain (PAS domain)"/>
    <property type="match status" value="1"/>
</dbReference>
<dbReference type="Pfam" id="PF02518">
    <property type="entry name" value="HATPase_c"/>
    <property type="match status" value="1"/>
</dbReference>
<dbReference type="Gene3D" id="3.30.565.10">
    <property type="entry name" value="Histidine kinase-like ATPase, C-terminal domain"/>
    <property type="match status" value="1"/>
</dbReference>
<evidence type="ECO:0000256" key="1">
    <source>
        <dbReference type="ARBA" id="ARBA00000085"/>
    </source>
</evidence>
<dbReference type="SUPFAM" id="SSF158472">
    <property type="entry name" value="HAMP domain-like"/>
    <property type="match status" value="1"/>
</dbReference>
<dbReference type="CDD" id="cd06225">
    <property type="entry name" value="HAMP"/>
    <property type="match status" value="1"/>
</dbReference>
<dbReference type="GO" id="GO:0005524">
    <property type="term" value="F:ATP binding"/>
    <property type="evidence" value="ECO:0007669"/>
    <property type="project" value="UniProtKB-KW"/>
</dbReference>
<evidence type="ECO:0000256" key="10">
    <source>
        <dbReference type="SAM" id="Phobius"/>
    </source>
</evidence>
<accession>A0A0M4L5W5</accession>
<dbReference type="InterPro" id="IPR003660">
    <property type="entry name" value="HAMP_dom"/>
</dbReference>
<dbReference type="OrthoDB" id="9815750at2"/>
<dbReference type="InterPro" id="IPR036097">
    <property type="entry name" value="HisK_dim/P_sf"/>
</dbReference>
<evidence type="ECO:0000256" key="5">
    <source>
        <dbReference type="ARBA" id="ARBA00022679"/>
    </source>
</evidence>
<keyword evidence="9" id="KW-0902">Two-component regulatory system</keyword>
<evidence type="ECO:0000256" key="4">
    <source>
        <dbReference type="ARBA" id="ARBA00022553"/>
    </source>
</evidence>
<dbReference type="PROSITE" id="PS50109">
    <property type="entry name" value="HIS_KIN"/>
    <property type="match status" value="1"/>
</dbReference>
<dbReference type="PANTHER" id="PTHR43065:SF10">
    <property type="entry name" value="PEROXIDE STRESS-ACTIVATED HISTIDINE KINASE MAK3"/>
    <property type="match status" value="1"/>
</dbReference>
<evidence type="ECO:0000256" key="8">
    <source>
        <dbReference type="ARBA" id="ARBA00022840"/>
    </source>
</evidence>
<dbReference type="AlphaFoldDB" id="A0A0M4L5W5"/>
<dbReference type="STRING" id="1125411.W908_06215"/>
<evidence type="ECO:0000256" key="7">
    <source>
        <dbReference type="ARBA" id="ARBA00022777"/>
    </source>
</evidence>
<keyword evidence="7 13" id="KW-0418">Kinase</keyword>
<dbReference type="InterPro" id="IPR035965">
    <property type="entry name" value="PAS-like_dom_sf"/>
</dbReference>
<dbReference type="GO" id="GO:0016020">
    <property type="term" value="C:membrane"/>
    <property type="evidence" value="ECO:0007669"/>
    <property type="project" value="UniProtKB-SubCell"/>
</dbReference>
<comment type="catalytic activity">
    <reaction evidence="1">
        <text>ATP + protein L-histidine = ADP + protein N-phospho-L-histidine.</text>
        <dbReference type="EC" id="2.7.13.3"/>
    </reaction>
</comment>
<dbReference type="PANTHER" id="PTHR43065">
    <property type="entry name" value="SENSOR HISTIDINE KINASE"/>
    <property type="match status" value="1"/>
</dbReference>
<dbReference type="PRINTS" id="PR00344">
    <property type="entry name" value="BCTRLSENSOR"/>
</dbReference>
<organism evidence="13 14">
    <name type="scientific">Candidatus Pseudothioglobus singularis PS1</name>
    <dbReference type="NCBI Taxonomy" id="1125411"/>
    <lineage>
        <taxon>Bacteria</taxon>
        <taxon>Pseudomonadati</taxon>
        <taxon>Pseudomonadota</taxon>
        <taxon>Gammaproteobacteria</taxon>
        <taxon>Candidatus Pseudothioglobaceae</taxon>
        <taxon>Candidatus Pseudothioglobus</taxon>
    </lineage>
</organism>